<dbReference type="RefSeq" id="WP_126625898.1">
    <property type="nucleotide sequence ID" value="NZ_BIFT01000001.1"/>
</dbReference>
<evidence type="ECO:0000313" key="2">
    <source>
        <dbReference type="EMBL" id="GCE25302.1"/>
    </source>
</evidence>
<feature type="compositionally biased region" description="Low complexity" evidence="1">
    <location>
        <begin position="233"/>
        <end position="280"/>
    </location>
</feature>
<feature type="compositionally biased region" description="Basic and acidic residues" evidence="1">
    <location>
        <begin position="284"/>
        <end position="298"/>
    </location>
</feature>
<dbReference type="EMBL" id="BIFT01000001">
    <property type="protein sequence ID" value="GCE25302.1"/>
    <property type="molecule type" value="Genomic_DNA"/>
</dbReference>
<protein>
    <submittedName>
        <fullName evidence="2">Uncharacterized protein</fullName>
    </submittedName>
</protein>
<evidence type="ECO:0000256" key="1">
    <source>
        <dbReference type="SAM" id="MobiDB-lite"/>
    </source>
</evidence>
<feature type="compositionally biased region" description="Polar residues" evidence="1">
    <location>
        <begin position="344"/>
        <end position="353"/>
    </location>
</feature>
<feature type="compositionally biased region" description="Polar residues" evidence="1">
    <location>
        <begin position="310"/>
        <end position="319"/>
    </location>
</feature>
<gene>
    <name evidence="2" type="ORF">KDA_07860</name>
</gene>
<feature type="compositionally biased region" description="Low complexity" evidence="1">
    <location>
        <begin position="384"/>
        <end position="402"/>
    </location>
</feature>
<evidence type="ECO:0000313" key="3">
    <source>
        <dbReference type="Proteomes" id="UP000287171"/>
    </source>
</evidence>
<dbReference type="OrthoDB" id="151144at2"/>
<comment type="caution">
    <text evidence="2">The sequence shown here is derived from an EMBL/GenBank/DDBJ whole genome shotgun (WGS) entry which is preliminary data.</text>
</comment>
<feature type="compositionally biased region" description="Low complexity" evidence="1">
    <location>
        <begin position="331"/>
        <end position="343"/>
    </location>
</feature>
<name>A0A402B1R9_9CHLR</name>
<feature type="compositionally biased region" description="Low complexity" evidence="1">
    <location>
        <begin position="364"/>
        <end position="377"/>
    </location>
</feature>
<accession>A0A402B1R9</accession>
<dbReference type="Proteomes" id="UP000287171">
    <property type="component" value="Unassembled WGS sequence"/>
</dbReference>
<feature type="region of interest" description="Disordered" evidence="1">
    <location>
        <begin position="176"/>
        <end position="405"/>
    </location>
</feature>
<dbReference type="AlphaFoldDB" id="A0A402B1R9"/>
<sequence>MGIYLGQLPPAEIARLKAELAETLIANFCYPRFFDHRTESLQMRPVDRAKRQEVWLYLSSVDFTAWSRIDLTTPDFQHQIERLFIQFVQRNRNFFGNQGRRRMSDIRLLISACASTVAQNLRNHLTGQKPAAGSLPFGTPRPVVSWSASSISGRAEPTWEQIASSTLALQQQLQEIRGEGKSAPVAPAAQQSQAPTPVGAGASSANHYGSNGAIRRVTPTAAPTSAPHQKETAIPATQRPAAAAPAATSRPAQPVAPAADGRKTAAPAATAAAVASPPAARTGRPAEAEPKAAPRKLDSLSQPYDGKVATPTNRSSQSTATPLAPPPVAPGAPAQAAPASSPAWQNGTNGTRPPTSPLGDTSPAAVATKQASQAAAVNVGRDLSATTSPVSSSNSMATTTANGARDMMSVGEDDVAIFEQMRHQLVIWLRVEAISAGLEINSQSPTQLLEMLRQQARFDETRLQVVSTLLNLANQVIKTGMVTVLDYKQALMFHLMHTRRQ</sequence>
<organism evidence="2 3">
    <name type="scientific">Dictyobacter alpinus</name>
    <dbReference type="NCBI Taxonomy" id="2014873"/>
    <lineage>
        <taxon>Bacteria</taxon>
        <taxon>Bacillati</taxon>
        <taxon>Chloroflexota</taxon>
        <taxon>Ktedonobacteria</taxon>
        <taxon>Ktedonobacterales</taxon>
        <taxon>Dictyobacteraceae</taxon>
        <taxon>Dictyobacter</taxon>
    </lineage>
</organism>
<keyword evidence="3" id="KW-1185">Reference proteome</keyword>
<feature type="compositionally biased region" description="Low complexity" evidence="1">
    <location>
        <begin position="182"/>
        <end position="198"/>
    </location>
</feature>
<reference evidence="3" key="1">
    <citation type="submission" date="2018-12" db="EMBL/GenBank/DDBJ databases">
        <title>Tengunoibacter tsumagoiensis gen. nov., sp. nov., Dictyobacter kobayashii sp. nov., D. alpinus sp. nov., and D. joshuensis sp. nov. and description of Dictyobacteraceae fam. nov. within the order Ktedonobacterales isolated from Tengu-no-mugimeshi.</title>
        <authorList>
            <person name="Wang C.M."/>
            <person name="Zheng Y."/>
            <person name="Sakai Y."/>
            <person name="Toyoda A."/>
            <person name="Minakuchi Y."/>
            <person name="Abe K."/>
            <person name="Yokota A."/>
            <person name="Yabe S."/>
        </authorList>
    </citation>
    <scope>NUCLEOTIDE SEQUENCE [LARGE SCALE GENOMIC DNA]</scope>
    <source>
        <strain evidence="3">Uno16</strain>
    </source>
</reference>
<proteinExistence type="predicted"/>